<organism evidence="1 2">
    <name type="scientific">Endozoicomonas montiporae CL-33</name>
    <dbReference type="NCBI Taxonomy" id="570277"/>
    <lineage>
        <taxon>Bacteria</taxon>
        <taxon>Pseudomonadati</taxon>
        <taxon>Pseudomonadota</taxon>
        <taxon>Gammaproteobacteria</taxon>
        <taxon>Oceanospirillales</taxon>
        <taxon>Endozoicomonadaceae</taxon>
        <taxon>Endozoicomonas</taxon>
    </lineage>
</organism>
<dbReference type="InterPro" id="IPR025683">
    <property type="entry name" value="Protein_beta"/>
</dbReference>
<dbReference type="Pfam" id="PF14350">
    <property type="entry name" value="Beta_protein"/>
    <property type="match status" value="1"/>
</dbReference>
<dbReference type="STRING" id="570277.EZMO1_4901"/>
<proteinExistence type="predicted"/>
<sequence length="178" mass="20414">MFLDANFIRDISQDQVSDAIEESYRKIVSIKGVQKVVMLATSFPKSPAALGKDHEGEFDILEEKLYQNLSRKVDIGYGDYASINTQQIEIKGGTFVPRIDICLEDKFIYKRYRRHDGSYQRCAQNMVLDGRYSPLGTWADEEIKLATDGKHSGRSPSFWIAVRINYYVTKKVEMRSLA</sequence>
<name>A0A142BJ63_9GAMM</name>
<dbReference type="KEGG" id="emp:EZMO1_4901"/>
<dbReference type="RefSeq" id="WP_051790204.1">
    <property type="nucleotide sequence ID" value="NZ_CP013251.1"/>
</dbReference>
<reference evidence="1 2" key="1">
    <citation type="journal article" date="2016" name="Front. Microbiol.">
        <title>Genomic Insight into the Host-Endosymbiont Relationship of Endozoicomonas montiporae CL-33(T) with its Coral Host.</title>
        <authorList>
            <person name="Ding J.-Y."/>
            <person name="Shiu J.-H."/>
            <person name="Chen W.-M."/>
            <person name="Chiang Y.-R."/>
            <person name="Tang S.-L."/>
        </authorList>
    </citation>
    <scope>NUCLEOTIDE SEQUENCE [LARGE SCALE GENOMIC DNA]</scope>
    <source>
        <strain evidence="1 2">CL-33</strain>
    </source>
</reference>
<gene>
    <name evidence="1" type="ORF">EZMO1_4901</name>
</gene>
<dbReference type="Proteomes" id="UP000071065">
    <property type="component" value="Chromosome"/>
</dbReference>
<evidence type="ECO:0000313" key="1">
    <source>
        <dbReference type="EMBL" id="AMO58789.1"/>
    </source>
</evidence>
<protein>
    <submittedName>
        <fullName evidence="1">Uncharacterized protein</fullName>
    </submittedName>
</protein>
<accession>A0A142BJ63</accession>
<dbReference type="PATRIC" id="fig|570277.3.peg.5236"/>
<dbReference type="EMBL" id="CP013251">
    <property type="protein sequence ID" value="AMO58789.1"/>
    <property type="molecule type" value="Genomic_DNA"/>
</dbReference>
<dbReference type="AlphaFoldDB" id="A0A142BJ63"/>
<evidence type="ECO:0000313" key="2">
    <source>
        <dbReference type="Proteomes" id="UP000071065"/>
    </source>
</evidence>